<dbReference type="InterPro" id="IPR037066">
    <property type="entry name" value="Plug_dom_sf"/>
</dbReference>
<evidence type="ECO:0000259" key="10">
    <source>
        <dbReference type="Pfam" id="PF07715"/>
    </source>
</evidence>
<evidence type="ECO:0000256" key="6">
    <source>
        <dbReference type="ARBA" id="ARBA00023237"/>
    </source>
</evidence>
<dbReference type="SUPFAM" id="SSF56935">
    <property type="entry name" value="Porins"/>
    <property type="match status" value="1"/>
</dbReference>
<evidence type="ECO:0000256" key="2">
    <source>
        <dbReference type="ARBA" id="ARBA00022448"/>
    </source>
</evidence>
<dbReference type="Pfam" id="PF07715">
    <property type="entry name" value="Plug"/>
    <property type="match status" value="1"/>
</dbReference>
<dbReference type="Proteomes" id="UP000189733">
    <property type="component" value="Unassembled WGS sequence"/>
</dbReference>
<accession>A0A1T4VRL8</accession>
<organism evidence="11 12">
    <name type="scientific">Desulfobaculum bizertense DSM 18034</name>
    <dbReference type="NCBI Taxonomy" id="1121442"/>
    <lineage>
        <taxon>Bacteria</taxon>
        <taxon>Pseudomonadati</taxon>
        <taxon>Thermodesulfobacteriota</taxon>
        <taxon>Desulfovibrionia</taxon>
        <taxon>Desulfovibrionales</taxon>
        <taxon>Desulfovibrionaceae</taxon>
        <taxon>Desulfobaculum</taxon>
    </lineage>
</organism>
<evidence type="ECO:0000256" key="1">
    <source>
        <dbReference type="ARBA" id="ARBA00004571"/>
    </source>
</evidence>
<feature type="region of interest" description="Disordered" evidence="8">
    <location>
        <begin position="192"/>
        <end position="223"/>
    </location>
</feature>
<comment type="subcellular location">
    <subcellularLocation>
        <location evidence="1 7">Cell outer membrane</location>
        <topology evidence="1 7">Multi-pass membrane protein</topology>
    </subcellularLocation>
</comment>
<evidence type="ECO:0000256" key="7">
    <source>
        <dbReference type="PROSITE-ProRule" id="PRU01360"/>
    </source>
</evidence>
<dbReference type="Gene3D" id="2.40.170.20">
    <property type="entry name" value="TonB-dependent receptor, beta-barrel domain"/>
    <property type="match status" value="1"/>
</dbReference>
<protein>
    <submittedName>
        <fullName evidence="11">Outer membrane receptor proteins, mostly Fe transport</fullName>
    </submittedName>
</protein>
<keyword evidence="9" id="KW-0732">Signal</keyword>
<evidence type="ECO:0000256" key="3">
    <source>
        <dbReference type="ARBA" id="ARBA00022452"/>
    </source>
</evidence>
<evidence type="ECO:0000313" key="11">
    <source>
        <dbReference type="EMBL" id="SKA67634.1"/>
    </source>
</evidence>
<sequence length="817" mass="91523">MKRKRRHSKRIREAIATLALILAFSATGFAQEPQAAQPEKEDNVIVLDKVEVKAAPHEQGKIVIDRDKLDKLPSATGSITESLRIQSDIQFDESFGSSLQGGEIAPPEISISGAKPYETRFNIDGLGINNYISPEGFSNSPTGFPSAPAQSMFIDTDLIDSIKVYTSNIPAKYGSFTGGVVDAKIRDPKKKLGGKLSARHTRDKWSNQRPNDNDDFELSSNPENQPFFSRYDGSVSIDVPLSESTGALLGYTIQHSTIPLHYMDDMKDQYRANENFLAKLVHDFDSETSADISFLYNPYKADNFTASSKDSEYQNYKNSMSLALGFEKKLDLGKLELRAGYSETENRREAENNVHTTWTKLHGTSTQWGNETRNAKEGGFGDSETTQKAFSSSADFTTTELELGPTTHTFNMGVSLENVFGTYAYLDDRTAYYAPKNSSIVKDNGQGGVIPGEQYTMLKSEIDSSNGSANMNLLAAYLDDTLTFGRLTLRPGLRVSYDDLLENTNLEPRLFTSFDILGDGKYTLTAGANRYYGAPIMSYALRDMTPTTYYMRTLNSSTGELSDWRKTRTTGTKEYNLGEMDTPYSDEITLGASAEVLGGIASFEYVNRKHRDQFSTSIIRDGGDTSYILSNQGRTDYEGYTLKFAKNINENHWVSLSATYSEKETNFADYADQSLESGIAGYDFSKVYYDGELINRTDLPAEAFNRPWVVAFVYSGKFFDRLTFTNTTRFASAMTTLVKKGKYTDNDGVNYYKYEKSNIDQLVTFDWQLDYEAWKYKNQLLTLNLSVMNVFDATSIVDRDGNKVNGRQFWAGATYEF</sequence>
<dbReference type="RefSeq" id="WP_144012534.1">
    <property type="nucleotide sequence ID" value="NZ_FUYA01000002.1"/>
</dbReference>
<dbReference type="Gene3D" id="2.170.130.10">
    <property type="entry name" value="TonB-dependent receptor, plug domain"/>
    <property type="match status" value="1"/>
</dbReference>
<evidence type="ECO:0000256" key="4">
    <source>
        <dbReference type="ARBA" id="ARBA00022692"/>
    </source>
</evidence>
<evidence type="ECO:0000256" key="8">
    <source>
        <dbReference type="SAM" id="MobiDB-lite"/>
    </source>
</evidence>
<dbReference type="AlphaFoldDB" id="A0A1T4VRL8"/>
<feature type="signal peptide" evidence="9">
    <location>
        <begin position="1"/>
        <end position="30"/>
    </location>
</feature>
<dbReference type="InterPro" id="IPR039426">
    <property type="entry name" value="TonB-dep_rcpt-like"/>
</dbReference>
<dbReference type="EMBL" id="FUYA01000002">
    <property type="protein sequence ID" value="SKA67634.1"/>
    <property type="molecule type" value="Genomic_DNA"/>
</dbReference>
<keyword evidence="3 7" id="KW-1134">Transmembrane beta strand</keyword>
<dbReference type="STRING" id="1121442.SAMN02745702_00861"/>
<dbReference type="OrthoDB" id="9766643at2"/>
<name>A0A1T4VRL8_9BACT</name>
<comment type="similarity">
    <text evidence="7">Belongs to the TonB-dependent receptor family.</text>
</comment>
<keyword evidence="4 7" id="KW-0812">Transmembrane</keyword>
<dbReference type="InterPro" id="IPR036942">
    <property type="entry name" value="Beta-barrel_TonB_sf"/>
</dbReference>
<keyword evidence="5 7" id="KW-0472">Membrane</keyword>
<dbReference type="InterPro" id="IPR012910">
    <property type="entry name" value="Plug_dom"/>
</dbReference>
<feature type="compositionally biased region" description="Basic residues" evidence="8">
    <location>
        <begin position="192"/>
        <end position="202"/>
    </location>
</feature>
<keyword evidence="6 7" id="KW-0998">Cell outer membrane</keyword>
<evidence type="ECO:0000313" key="12">
    <source>
        <dbReference type="Proteomes" id="UP000189733"/>
    </source>
</evidence>
<dbReference type="GO" id="GO:0009279">
    <property type="term" value="C:cell outer membrane"/>
    <property type="evidence" value="ECO:0007669"/>
    <property type="project" value="UniProtKB-SubCell"/>
</dbReference>
<gene>
    <name evidence="11" type="ORF">SAMN02745702_00861</name>
</gene>
<keyword evidence="11" id="KW-0675">Receptor</keyword>
<keyword evidence="2 7" id="KW-0813">Transport</keyword>
<evidence type="ECO:0000256" key="5">
    <source>
        <dbReference type="ARBA" id="ARBA00023136"/>
    </source>
</evidence>
<proteinExistence type="inferred from homology"/>
<keyword evidence="12" id="KW-1185">Reference proteome</keyword>
<evidence type="ECO:0000256" key="9">
    <source>
        <dbReference type="SAM" id="SignalP"/>
    </source>
</evidence>
<feature type="chain" id="PRO_5013024346" evidence="9">
    <location>
        <begin position="31"/>
        <end position="817"/>
    </location>
</feature>
<reference evidence="11 12" key="1">
    <citation type="submission" date="2017-02" db="EMBL/GenBank/DDBJ databases">
        <authorList>
            <person name="Peterson S.W."/>
        </authorList>
    </citation>
    <scope>NUCLEOTIDE SEQUENCE [LARGE SCALE GENOMIC DNA]</scope>
    <source>
        <strain evidence="11 12">DSM 18034</strain>
    </source>
</reference>
<feature type="domain" description="TonB-dependent receptor plug" evidence="10">
    <location>
        <begin position="63"/>
        <end position="179"/>
    </location>
</feature>
<dbReference type="PROSITE" id="PS52016">
    <property type="entry name" value="TONB_DEPENDENT_REC_3"/>
    <property type="match status" value="1"/>
</dbReference>